<dbReference type="Proteomes" id="UP001232245">
    <property type="component" value="Unassembled WGS sequence"/>
</dbReference>
<sequence length="80" mass="9079">MYNEFDVVRLKELSIDATHVKVGDIGAIIVVFEGDMYEVEFVNNQGKVIEILTLHAKQIEKIDGSGSLITNFKRRKNKNV</sequence>
<dbReference type="InterPro" id="IPR032568">
    <property type="entry name" value="DUF4926"/>
</dbReference>
<keyword evidence="2" id="KW-1185">Reference proteome</keyword>
<evidence type="ECO:0008006" key="3">
    <source>
        <dbReference type="Google" id="ProtNLM"/>
    </source>
</evidence>
<dbReference type="Pfam" id="PF16277">
    <property type="entry name" value="DUF4926"/>
    <property type="match status" value="1"/>
</dbReference>
<reference evidence="1 2" key="1">
    <citation type="submission" date="2023-07" db="EMBL/GenBank/DDBJ databases">
        <title>Genomic Encyclopedia of Type Strains, Phase IV (KMG-IV): sequencing the most valuable type-strain genomes for metagenomic binning, comparative biology and taxonomic classification.</title>
        <authorList>
            <person name="Goeker M."/>
        </authorList>
    </citation>
    <scope>NUCLEOTIDE SEQUENCE [LARGE SCALE GENOMIC DNA]</scope>
    <source>
        <strain evidence="1 2">DSM 17723</strain>
    </source>
</reference>
<proteinExistence type="predicted"/>
<protein>
    <recommendedName>
        <fullName evidence="3">DUF4926 domain-containing protein</fullName>
    </recommendedName>
</protein>
<dbReference type="EMBL" id="JAUSTZ010000005">
    <property type="protein sequence ID" value="MDQ0226348.1"/>
    <property type="molecule type" value="Genomic_DNA"/>
</dbReference>
<dbReference type="RefSeq" id="WP_174879667.1">
    <property type="nucleotide sequence ID" value="NZ_CADEPK010000033.1"/>
</dbReference>
<name>A0ABT9Z269_9BACI</name>
<evidence type="ECO:0000313" key="2">
    <source>
        <dbReference type="Proteomes" id="UP001232245"/>
    </source>
</evidence>
<gene>
    <name evidence="1" type="ORF">J2S02_002693</name>
</gene>
<comment type="caution">
    <text evidence="1">The sequence shown here is derived from an EMBL/GenBank/DDBJ whole genome shotgun (WGS) entry which is preliminary data.</text>
</comment>
<evidence type="ECO:0000313" key="1">
    <source>
        <dbReference type="EMBL" id="MDQ0226348.1"/>
    </source>
</evidence>
<organism evidence="1 2">
    <name type="scientific">Metabacillus niabensis</name>
    <dbReference type="NCBI Taxonomy" id="324854"/>
    <lineage>
        <taxon>Bacteria</taxon>
        <taxon>Bacillati</taxon>
        <taxon>Bacillota</taxon>
        <taxon>Bacilli</taxon>
        <taxon>Bacillales</taxon>
        <taxon>Bacillaceae</taxon>
        <taxon>Metabacillus</taxon>
    </lineage>
</organism>
<accession>A0ABT9Z269</accession>